<protein>
    <submittedName>
        <fullName evidence="1">Uncharacterized protein</fullName>
    </submittedName>
</protein>
<gene>
    <name evidence="1" type="ORF">LCGC14_3167720</name>
</gene>
<evidence type="ECO:0000313" key="1">
    <source>
        <dbReference type="EMBL" id="KKK43974.1"/>
    </source>
</evidence>
<dbReference type="EMBL" id="LAZR01070211">
    <property type="protein sequence ID" value="KKK43974.1"/>
    <property type="molecule type" value="Genomic_DNA"/>
</dbReference>
<feature type="non-terminal residue" evidence="1">
    <location>
        <position position="321"/>
    </location>
</feature>
<reference evidence="1" key="1">
    <citation type="journal article" date="2015" name="Nature">
        <title>Complex archaea that bridge the gap between prokaryotes and eukaryotes.</title>
        <authorList>
            <person name="Spang A."/>
            <person name="Saw J.H."/>
            <person name="Jorgensen S.L."/>
            <person name="Zaremba-Niedzwiedzka K."/>
            <person name="Martijn J."/>
            <person name="Lind A.E."/>
            <person name="van Eijk R."/>
            <person name="Schleper C."/>
            <person name="Guy L."/>
            <person name="Ettema T.J."/>
        </authorList>
    </citation>
    <scope>NUCLEOTIDE SEQUENCE</scope>
</reference>
<sequence>MSATSQLTDFSDLYTDLQNRVRVTTGVTATANQAKRYINIALHDMHVGFGEKFYWAERSAQLITHAQYTTGTVDVTQGSVTLTGNSTAWNTNNAFGVANMQVGGKFKVGGSTVYEIATVTGDTAATLTTKYISDTESAASYTYFEDEYALDSDFLRPVDLQSFSDAAEIILISPHEFRRRYPRNNIPGRERVATLITKDPSGDVNLRRRVRFFKPSSETRIIPYSFITNKLAVSSAGVLATNLSADTDEPTVPLSYRHAIVMHALWHWYRDKKDDQRSKEVAAEWAGLMERIIGDTEIGSARPQIRPRVSGYAGRARRTQV</sequence>
<accession>A0A0F8XPE4</accession>
<proteinExistence type="predicted"/>
<comment type="caution">
    <text evidence="1">The sequence shown here is derived from an EMBL/GenBank/DDBJ whole genome shotgun (WGS) entry which is preliminary data.</text>
</comment>
<name>A0A0F8XPE4_9ZZZZ</name>
<dbReference type="AlphaFoldDB" id="A0A0F8XPE4"/>
<organism evidence="1">
    <name type="scientific">marine sediment metagenome</name>
    <dbReference type="NCBI Taxonomy" id="412755"/>
    <lineage>
        <taxon>unclassified sequences</taxon>
        <taxon>metagenomes</taxon>
        <taxon>ecological metagenomes</taxon>
    </lineage>
</organism>